<protein>
    <submittedName>
        <fullName evidence="2">ABC transporter type IV</fullName>
    </submittedName>
</protein>
<feature type="transmembrane region" description="Helical" evidence="1">
    <location>
        <begin position="62"/>
        <end position="84"/>
    </location>
</feature>
<sequence length="133" mass="14872">MLTRIVKKTLVFTFGGTGYCLIELLWRGHTHWTMYLTGGLCFFLIENLNRTVLLGKNLAAKCAAGAAVITAVEFCSGCIVNLWLGMNVWDYRTLPMNLLGQISLMYSSLWYMLSAPIMGVAKLLDSRLKIEEA</sequence>
<dbReference type="InterPro" id="IPR010540">
    <property type="entry name" value="CmpB_TMEM229"/>
</dbReference>
<dbReference type="RefSeq" id="WP_242942126.1">
    <property type="nucleotide sequence ID" value="NZ_SLUK01000006.1"/>
</dbReference>
<evidence type="ECO:0000256" key="1">
    <source>
        <dbReference type="SAM" id="Phobius"/>
    </source>
</evidence>
<dbReference type="AlphaFoldDB" id="A0A9X8UJQ9"/>
<evidence type="ECO:0000313" key="3">
    <source>
        <dbReference type="Proteomes" id="UP000294682"/>
    </source>
</evidence>
<proteinExistence type="predicted"/>
<keyword evidence="1" id="KW-1133">Transmembrane helix</keyword>
<accession>A0A9X8UJQ9</accession>
<comment type="caution">
    <text evidence="2">The sequence shown here is derived from an EMBL/GenBank/DDBJ whole genome shotgun (WGS) entry which is preliminary data.</text>
</comment>
<dbReference type="Proteomes" id="UP000294682">
    <property type="component" value="Unassembled WGS sequence"/>
</dbReference>
<dbReference type="Pfam" id="PF06541">
    <property type="entry name" value="ABC_trans_CmpB"/>
    <property type="match status" value="1"/>
</dbReference>
<organism evidence="2 3">
    <name type="scientific">Harryflintia acetispora</name>
    <dbReference type="NCBI Taxonomy" id="1849041"/>
    <lineage>
        <taxon>Bacteria</taxon>
        <taxon>Bacillati</taxon>
        <taxon>Bacillota</taxon>
        <taxon>Clostridia</taxon>
        <taxon>Eubacteriales</taxon>
        <taxon>Oscillospiraceae</taxon>
        <taxon>Harryflintia</taxon>
    </lineage>
</organism>
<keyword evidence="3" id="KW-1185">Reference proteome</keyword>
<evidence type="ECO:0000313" key="2">
    <source>
        <dbReference type="EMBL" id="TCL43145.1"/>
    </source>
</evidence>
<reference evidence="2 3" key="1">
    <citation type="submission" date="2019-03" db="EMBL/GenBank/DDBJ databases">
        <title>Genomic Encyclopedia of Type Strains, Phase IV (KMG-IV): sequencing the most valuable type-strain genomes for metagenomic binning, comparative biology and taxonomic classification.</title>
        <authorList>
            <person name="Goeker M."/>
        </authorList>
    </citation>
    <scope>NUCLEOTIDE SEQUENCE [LARGE SCALE GENOMIC DNA]</scope>
    <source>
        <strain evidence="2 3">DSM 100433</strain>
    </source>
</reference>
<feature type="transmembrane region" description="Helical" evidence="1">
    <location>
        <begin position="104"/>
        <end position="124"/>
    </location>
</feature>
<name>A0A9X8UJQ9_9FIRM</name>
<dbReference type="EMBL" id="SLUK01000006">
    <property type="protein sequence ID" value="TCL43145.1"/>
    <property type="molecule type" value="Genomic_DNA"/>
</dbReference>
<gene>
    <name evidence="2" type="ORF">EDD78_1062</name>
</gene>
<keyword evidence="1" id="KW-0472">Membrane</keyword>
<keyword evidence="1" id="KW-0812">Transmembrane</keyword>
<feature type="transmembrane region" description="Helical" evidence="1">
    <location>
        <begin position="9"/>
        <end position="26"/>
    </location>
</feature>